<dbReference type="Proteomes" id="UP001516023">
    <property type="component" value="Unassembled WGS sequence"/>
</dbReference>
<organism evidence="2 3">
    <name type="scientific">Cyclotella cryptica</name>
    <dbReference type="NCBI Taxonomy" id="29204"/>
    <lineage>
        <taxon>Eukaryota</taxon>
        <taxon>Sar</taxon>
        <taxon>Stramenopiles</taxon>
        <taxon>Ochrophyta</taxon>
        <taxon>Bacillariophyta</taxon>
        <taxon>Coscinodiscophyceae</taxon>
        <taxon>Thalassiosirophycidae</taxon>
        <taxon>Stephanodiscales</taxon>
        <taxon>Stephanodiscaceae</taxon>
        <taxon>Cyclotella</taxon>
    </lineage>
</organism>
<evidence type="ECO:0000259" key="1">
    <source>
        <dbReference type="Pfam" id="PF00501"/>
    </source>
</evidence>
<comment type="caution">
    <text evidence="2">The sequence shown here is derived from an EMBL/GenBank/DDBJ whole genome shotgun (WGS) entry which is preliminary data.</text>
</comment>
<dbReference type="InterPro" id="IPR000873">
    <property type="entry name" value="AMP-dep_synth/lig_dom"/>
</dbReference>
<protein>
    <recommendedName>
        <fullName evidence="1">AMP-dependent synthetase/ligase domain-containing protein</fullName>
    </recommendedName>
</protein>
<dbReference type="AlphaFoldDB" id="A0ABD3Q509"/>
<dbReference type="SUPFAM" id="SSF56801">
    <property type="entry name" value="Acetyl-CoA synthetase-like"/>
    <property type="match status" value="1"/>
</dbReference>
<dbReference type="Gene3D" id="3.40.50.980">
    <property type="match status" value="1"/>
</dbReference>
<feature type="domain" description="AMP-dependent synthetase/ligase" evidence="1">
    <location>
        <begin position="121"/>
        <end position="227"/>
    </location>
</feature>
<keyword evidence="3" id="KW-1185">Reference proteome</keyword>
<name>A0ABD3Q509_9STRA</name>
<reference evidence="2 3" key="1">
    <citation type="journal article" date="2020" name="G3 (Bethesda)">
        <title>Improved Reference Genome for Cyclotella cryptica CCMP332, a Model for Cell Wall Morphogenesis, Salinity Adaptation, and Lipid Production in Diatoms (Bacillariophyta).</title>
        <authorList>
            <person name="Roberts W.R."/>
            <person name="Downey K.M."/>
            <person name="Ruck E.C."/>
            <person name="Traller J.C."/>
            <person name="Alverson A.J."/>
        </authorList>
    </citation>
    <scope>NUCLEOTIDE SEQUENCE [LARGE SCALE GENOMIC DNA]</scope>
    <source>
        <strain evidence="2 3">CCMP332</strain>
    </source>
</reference>
<dbReference type="Pfam" id="PF00501">
    <property type="entry name" value="AMP-binding"/>
    <property type="match status" value="1"/>
</dbReference>
<evidence type="ECO:0000313" key="3">
    <source>
        <dbReference type="Proteomes" id="UP001516023"/>
    </source>
</evidence>
<gene>
    <name evidence="2" type="ORF">HJC23_008323</name>
</gene>
<proteinExistence type="predicted"/>
<dbReference type="EMBL" id="JABMIG020000073">
    <property type="protein sequence ID" value="KAL3795238.1"/>
    <property type="molecule type" value="Genomic_DNA"/>
</dbReference>
<sequence>MISIANYFDNGDYSGTRYFLLKKLKPPANLPVLYFSSTSHPSRSITMASFTSTTFLRKLALRSAPKHTRSQLRSVSSLGIRSAVASTALSNNVANRSPVVNPHQHRGMATISAGDALARLATDHPHMEIIRYEHKNVKWTLKHVNYYSDALACGFLDAGLQPGDVVLSWLPEHFAEQHILQFACSKAGLLLYSLDPNPELAKKDPETAKAALAKALELTNANILISQEAGDDVNYINLCQGVIPEIRIFDFGEGMQFFTPRYPHLRFPVHTGYTITGNEGMFLFKHFLVPSNNLDSLLRETGCKALDGKTPLLGELIIGKDGIPIKTGKTLTNEEVFKSKAWPQVSSILSREYKEIAGVGVVF</sequence>
<evidence type="ECO:0000313" key="2">
    <source>
        <dbReference type="EMBL" id="KAL3795238.1"/>
    </source>
</evidence>
<accession>A0ABD3Q509</accession>